<feature type="region of interest" description="Disordered" evidence="4">
    <location>
        <begin position="1609"/>
        <end position="1664"/>
    </location>
</feature>
<keyword evidence="2" id="KW-0677">Repeat</keyword>
<feature type="compositionally biased region" description="Polar residues" evidence="4">
    <location>
        <begin position="475"/>
        <end position="494"/>
    </location>
</feature>
<feature type="compositionally biased region" description="Low complexity" evidence="4">
    <location>
        <begin position="691"/>
        <end position="700"/>
    </location>
</feature>
<feature type="compositionally biased region" description="Low complexity" evidence="4">
    <location>
        <begin position="71"/>
        <end position="81"/>
    </location>
</feature>
<keyword evidence="3" id="KW-0175">Coiled coil</keyword>
<feature type="coiled-coil region" evidence="3">
    <location>
        <begin position="1529"/>
        <end position="1570"/>
    </location>
</feature>
<accession>A0A9P6RV66</accession>
<gene>
    <name evidence="5" type="primary">KEL2_5</name>
    <name evidence="5" type="ORF">BGZ99_009799</name>
</gene>
<evidence type="ECO:0000256" key="3">
    <source>
        <dbReference type="SAM" id="Coils"/>
    </source>
</evidence>
<dbReference type="PANTHER" id="PTHR46093:SF18">
    <property type="entry name" value="FIBRONECTIN TYPE-III DOMAIN-CONTAINING PROTEIN"/>
    <property type="match status" value="1"/>
</dbReference>
<dbReference type="SMART" id="SM00612">
    <property type="entry name" value="Kelch"/>
    <property type="match status" value="4"/>
</dbReference>
<dbReference type="PANTHER" id="PTHR46093">
    <property type="entry name" value="ACYL-COA-BINDING DOMAIN-CONTAINING PROTEIN 5"/>
    <property type="match status" value="1"/>
</dbReference>
<sequence>MAGLFSKKNKKDRDDSSSANNSANARYQGRASSSGGNRENGDSNFRDNSSSNNSVSYGNSDYSRGHSPNPQQQQQQQQYQQHGSGSNSNLNAPSIYSSKTSLLQLSQQHLQYQGGNNNIHSATFTTNGGPWSSGVVMSTNPFPRFAHTASYVTTGTDIYVFGGIVKGSAQKDVFVIDPQSLHCQQLPVGGNTPPAMSGHSAVALGQYIIYFGGKDAKGKPTDALYVLHTGRKEWNKPLIQTLLPAPRHSHAACVIGTVMYIIGGQFSGYYMNDIAAFDLKSLNGKRPQWKQLEPKSDLPPARAGHCAAAYDGKVYIFGGADDKFYYNDIWCYDPQTNKWEAIPAYGTLPMGRQGHTTTVINDTMYIHGGMNFEDQLLGDVCAFRFNERRWTAFPSMIEVALSRTEHAMCNIGDKIYILGGQLDLNTNEDMGMIYVLDTAMIRWGEFSIADGSQRSGYDNESLVRAEGQGHDDRNSPYNQLTPTPDSARYNQSGFDHTIHPHDLRRRTHQPQHQIYQPPPSQHQDYQDHQEQSSGFHQQHQYSQQPQPQQQQHMHSESGEASGSRTGLGIMNSSGHELTPSPLPLSSYRSDEDMEETTHVARRRTIGKPTGFNIHDLEPRRAVSAEEHRHVVQDHDSTDDNYNYQDQARTGPIARQHSSSQLGHNYAEPEIRGYPLQQQQQQQRGDRLSQFNKGNNNGGSNRSLHHHLSDLDLSRQRSIGAGSTATVTDSLQRHGSTADSLNRNESAVEDLNRESYTSISDLQTASRSSVDPSLRIPLRVTNPDHEGRDLYYRNGGPEIAQEVSARHDASNSEASKEATDLKNYKQREQWLLAEVSMARKKMGERPLSMAILALEDQLEACEVDSEKYRIMQALLNVKAELERSKTTIATQAQIASNKIREAERIRTSALQEAVYLKAKVNALQSGEVSVLVATETARATDLERRLTSALAQLEQYESQFVQYETILDHEKESRLAAEDREQEASSRAEESQLAHTRALNELTMLHERATLAEATLRETVSKSATNEAGVSSYQQQSAALYSQISTLKTTVDHQKKSLDKTKMAYTVANERAENADKLWTQSRVEVDQLQLELSSVRADHDRAHREADHWRTKANETELLWQKAKKENETMRALLEEDMNASFNDPVSKDRSKHDSIIAITSASRVSELEHELVTLRNLLKDSQDAATQANRDLSDTMIRISQLEQSSIAARAEAATAQRQLTEARDKVSHLQAKLINKEETVDEMIQEQENNEVQLGLLRGVMKEHGIIADDLILEALSGADGKTPSAVSPLKIKIQEAERRAAEAENQLQDLIQIKRSQAERIEQLEADYQTAVHYIQGAESTLQKLRDEAAISKSERESLRANLEEMESTYAKFSSQRGRSNGNSVNESTAELEEELADMHRQLHAAHERNQNLDNQIESLSVQLQTSESHAEVSLIELQSLKNKHQEQKKRGANQTDQLQTRVEQLEQSLAEMKHQLDRTLEDLDQAHELNKFTGQELEDALDALKKNQDDRNRRSPNKVMHAGRQEEFETAIDNAQRTIQSLQQANYRLEKQLQESENKISLLLDNIQTTPDSVRSSIVSMSGVQSPSMPSSPTAMMAAAGIRSHLNSPPITTSARSMSPASPSTKSTRRSLSASPGHGARSSEVARSLTDSQKLEEYEKLIDEMTNARRQYEE</sequence>
<feature type="region of interest" description="Disordered" evidence="4">
    <location>
        <begin position="466"/>
        <end position="644"/>
    </location>
</feature>
<proteinExistence type="predicted"/>
<name>A0A9P6RV66_9FUNG</name>
<feature type="region of interest" description="Disordered" evidence="4">
    <location>
        <begin position="675"/>
        <end position="704"/>
    </location>
</feature>
<protein>
    <submittedName>
        <fullName evidence="5">Negative regulator of mitotic exit</fullName>
    </submittedName>
</protein>
<feature type="compositionally biased region" description="Polar residues" evidence="4">
    <location>
        <begin position="82"/>
        <end position="94"/>
    </location>
</feature>
<dbReference type="EMBL" id="JAAAIP010000086">
    <property type="protein sequence ID" value="KAG0326263.1"/>
    <property type="molecule type" value="Genomic_DNA"/>
</dbReference>
<dbReference type="OrthoDB" id="45365at2759"/>
<feature type="region of interest" description="Disordered" evidence="4">
    <location>
        <begin position="971"/>
        <end position="992"/>
    </location>
</feature>
<feature type="compositionally biased region" description="Polar residues" evidence="4">
    <location>
        <begin position="720"/>
        <end position="744"/>
    </location>
</feature>
<feature type="compositionally biased region" description="Low complexity" evidence="4">
    <location>
        <begin position="531"/>
        <end position="552"/>
    </location>
</feature>
<feature type="compositionally biased region" description="Basic and acidic residues" evidence="4">
    <location>
        <begin position="971"/>
        <end position="991"/>
    </location>
</feature>
<evidence type="ECO:0000256" key="1">
    <source>
        <dbReference type="ARBA" id="ARBA00022441"/>
    </source>
</evidence>
<feature type="region of interest" description="Disordered" evidence="4">
    <location>
        <begin position="720"/>
        <end position="745"/>
    </location>
</feature>
<feature type="compositionally biased region" description="Low complexity" evidence="4">
    <location>
        <begin position="17"/>
        <end position="26"/>
    </location>
</feature>
<reference evidence="5" key="1">
    <citation type="journal article" date="2020" name="Fungal Divers.">
        <title>Resolving the Mortierellaceae phylogeny through synthesis of multi-gene phylogenetics and phylogenomics.</title>
        <authorList>
            <person name="Vandepol N."/>
            <person name="Liber J."/>
            <person name="Desiro A."/>
            <person name="Na H."/>
            <person name="Kennedy M."/>
            <person name="Barry K."/>
            <person name="Grigoriev I.V."/>
            <person name="Miller A.N."/>
            <person name="O'Donnell K."/>
            <person name="Stajich J.E."/>
            <person name="Bonito G."/>
        </authorList>
    </citation>
    <scope>NUCLEOTIDE SEQUENCE</scope>
    <source>
        <strain evidence="5">REB-010B</strain>
    </source>
</reference>
<feature type="compositionally biased region" description="Polar residues" evidence="4">
    <location>
        <begin position="1609"/>
        <end position="1638"/>
    </location>
</feature>
<feature type="compositionally biased region" description="Basic and acidic residues" evidence="4">
    <location>
        <begin position="614"/>
        <end position="637"/>
    </location>
</feature>
<dbReference type="InterPro" id="IPR006652">
    <property type="entry name" value="Kelch_1"/>
</dbReference>
<dbReference type="InterPro" id="IPR015915">
    <property type="entry name" value="Kelch-typ_b-propeller"/>
</dbReference>
<feature type="compositionally biased region" description="Polar residues" evidence="4">
    <location>
        <begin position="1374"/>
        <end position="1392"/>
    </location>
</feature>
<keyword evidence="1" id="KW-0880">Kelch repeat</keyword>
<feature type="region of interest" description="Disordered" evidence="4">
    <location>
        <begin position="1373"/>
        <end position="1393"/>
    </location>
</feature>
<feature type="compositionally biased region" description="Polar residues" evidence="4">
    <location>
        <begin position="558"/>
        <end position="575"/>
    </location>
</feature>
<feature type="coiled-coil region" evidence="3">
    <location>
        <begin position="1165"/>
        <end position="1248"/>
    </location>
</feature>
<feature type="region of interest" description="Disordered" evidence="4">
    <location>
        <begin position="1"/>
        <end position="94"/>
    </location>
</feature>
<dbReference type="Proteomes" id="UP000738325">
    <property type="component" value="Unassembled WGS sequence"/>
</dbReference>
<keyword evidence="6" id="KW-1185">Reference proteome</keyword>
<evidence type="ECO:0000313" key="5">
    <source>
        <dbReference type="EMBL" id="KAG0326263.1"/>
    </source>
</evidence>
<organism evidence="5 6">
    <name type="scientific">Dissophora globulifera</name>
    <dbReference type="NCBI Taxonomy" id="979702"/>
    <lineage>
        <taxon>Eukaryota</taxon>
        <taxon>Fungi</taxon>
        <taxon>Fungi incertae sedis</taxon>
        <taxon>Mucoromycota</taxon>
        <taxon>Mortierellomycotina</taxon>
        <taxon>Mortierellomycetes</taxon>
        <taxon>Mortierellales</taxon>
        <taxon>Mortierellaceae</taxon>
        <taxon>Dissophora</taxon>
    </lineage>
</organism>
<dbReference type="Pfam" id="PF24681">
    <property type="entry name" value="Kelch_KLHDC2_KLHL20_DRC7"/>
    <property type="match status" value="1"/>
</dbReference>
<evidence type="ECO:0000256" key="2">
    <source>
        <dbReference type="ARBA" id="ARBA00022737"/>
    </source>
</evidence>
<feature type="compositionally biased region" description="Low complexity" evidence="4">
    <location>
        <begin position="46"/>
        <end position="62"/>
    </location>
</feature>
<evidence type="ECO:0000256" key="4">
    <source>
        <dbReference type="SAM" id="MobiDB-lite"/>
    </source>
</evidence>
<dbReference type="Gene3D" id="2.120.10.80">
    <property type="entry name" value="Kelch-type beta propeller"/>
    <property type="match status" value="2"/>
</dbReference>
<dbReference type="SUPFAM" id="SSF117281">
    <property type="entry name" value="Kelch motif"/>
    <property type="match status" value="1"/>
</dbReference>
<comment type="caution">
    <text evidence="5">The sequence shown here is derived from an EMBL/GenBank/DDBJ whole genome shotgun (WGS) entry which is preliminary data.</text>
</comment>
<evidence type="ECO:0000313" key="6">
    <source>
        <dbReference type="Proteomes" id="UP000738325"/>
    </source>
</evidence>